<evidence type="ECO:0000256" key="4">
    <source>
        <dbReference type="ARBA" id="ARBA00012783"/>
    </source>
</evidence>
<feature type="binding site" evidence="14">
    <location>
        <position position="85"/>
    </location>
    <ligand>
        <name>Zn(2+)</name>
        <dbReference type="ChEBI" id="CHEBI:29105"/>
        <note>catalytic</note>
    </ligand>
</feature>
<comment type="similarity">
    <text evidence="3 15">Belongs to the cytidine and deoxycytidylate deaminase family.</text>
</comment>
<evidence type="ECO:0000256" key="10">
    <source>
        <dbReference type="ARBA" id="ARBA00049252"/>
    </source>
</evidence>
<evidence type="ECO:0000256" key="6">
    <source>
        <dbReference type="ARBA" id="ARBA00022723"/>
    </source>
</evidence>
<dbReference type="GO" id="GO:0004126">
    <property type="term" value="F:cytidine deaminase activity"/>
    <property type="evidence" value="ECO:0007669"/>
    <property type="project" value="UniProtKB-UniRule"/>
</dbReference>
<dbReference type="NCBIfam" id="NF004064">
    <property type="entry name" value="PRK05578.1"/>
    <property type="match status" value="1"/>
</dbReference>
<evidence type="ECO:0000259" key="16">
    <source>
        <dbReference type="PROSITE" id="PS51747"/>
    </source>
</evidence>
<evidence type="ECO:0000256" key="14">
    <source>
        <dbReference type="PIRSR" id="PIRSR606262-3"/>
    </source>
</evidence>
<proteinExistence type="inferred from homology"/>
<dbReference type="EMBL" id="VXPY01000092">
    <property type="protein sequence ID" value="MYD91197.1"/>
    <property type="molecule type" value="Genomic_DNA"/>
</dbReference>
<organism evidence="17">
    <name type="scientific">Caldilineaceae bacterium SB0662_bin_9</name>
    <dbReference type="NCBI Taxonomy" id="2605258"/>
    <lineage>
        <taxon>Bacteria</taxon>
        <taxon>Bacillati</taxon>
        <taxon>Chloroflexota</taxon>
        <taxon>Caldilineae</taxon>
        <taxon>Caldilineales</taxon>
        <taxon>Caldilineaceae</taxon>
    </lineage>
</organism>
<evidence type="ECO:0000256" key="13">
    <source>
        <dbReference type="PIRSR" id="PIRSR606262-2"/>
    </source>
</evidence>
<feature type="binding site" evidence="14">
    <location>
        <position position="54"/>
    </location>
    <ligand>
        <name>Zn(2+)</name>
        <dbReference type="ChEBI" id="CHEBI:29105"/>
        <note>catalytic</note>
    </ligand>
</feature>
<evidence type="ECO:0000256" key="8">
    <source>
        <dbReference type="ARBA" id="ARBA00022833"/>
    </source>
</evidence>
<dbReference type="GO" id="GO:0055086">
    <property type="term" value="P:nucleobase-containing small molecule metabolic process"/>
    <property type="evidence" value="ECO:0007669"/>
    <property type="project" value="UniProtKB-ARBA"/>
</dbReference>
<dbReference type="InterPro" id="IPR016193">
    <property type="entry name" value="Cytidine_deaminase-like"/>
</dbReference>
<comment type="function">
    <text evidence="2 15">This enzyme scavenges exogenous and endogenous cytidine and 2'-deoxycytidine for UMP synthesis.</text>
</comment>
<dbReference type="InterPro" id="IPR006262">
    <property type="entry name" value="Cyt_deam_tetra"/>
</dbReference>
<dbReference type="FunFam" id="3.40.140.10:FF:000008">
    <property type="entry name" value="Cytidine deaminase"/>
    <property type="match status" value="1"/>
</dbReference>
<accession>A0A6B1DW32</accession>
<dbReference type="InterPro" id="IPR002125">
    <property type="entry name" value="CMP_dCMP_dom"/>
</dbReference>
<dbReference type="Gene3D" id="3.40.140.10">
    <property type="entry name" value="Cytidine Deaminase, domain 2"/>
    <property type="match status" value="1"/>
</dbReference>
<evidence type="ECO:0000256" key="15">
    <source>
        <dbReference type="RuleBase" id="RU364006"/>
    </source>
</evidence>
<reference evidence="17" key="1">
    <citation type="submission" date="2019-09" db="EMBL/GenBank/DDBJ databases">
        <title>Characterisation of the sponge microbiome using genome-centric metagenomics.</title>
        <authorList>
            <person name="Engelberts J.P."/>
            <person name="Robbins S.J."/>
            <person name="De Goeij J.M."/>
            <person name="Aranda M."/>
            <person name="Bell S.C."/>
            <person name="Webster N.S."/>
        </authorList>
    </citation>
    <scope>NUCLEOTIDE SEQUENCE</scope>
    <source>
        <strain evidence="17">SB0662_bin_9</strain>
    </source>
</reference>
<dbReference type="PANTHER" id="PTHR11644:SF2">
    <property type="entry name" value="CYTIDINE DEAMINASE"/>
    <property type="match status" value="1"/>
</dbReference>
<dbReference type="NCBIfam" id="TIGR01354">
    <property type="entry name" value="cyt_deam_tetra"/>
    <property type="match status" value="1"/>
</dbReference>
<feature type="binding site" evidence="14">
    <location>
        <position position="88"/>
    </location>
    <ligand>
        <name>Zn(2+)</name>
        <dbReference type="ChEBI" id="CHEBI:29105"/>
        <note>catalytic</note>
    </ligand>
</feature>
<evidence type="ECO:0000256" key="11">
    <source>
        <dbReference type="ARBA" id="ARBA00049558"/>
    </source>
</evidence>
<dbReference type="EC" id="3.5.4.5" evidence="4 15"/>
<dbReference type="InterPro" id="IPR050202">
    <property type="entry name" value="Cyt/Deoxycyt_deaminase"/>
</dbReference>
<feature type="active site" description="Proton donor" evidence="12">
    <location>
        <position position="56"/>
    </location>
</feature>
<dbReference type="PROSITE" id="PS00903">
    <property type="entry name" value="CYT_DCMP_DEAMINASES_1"/>
    <property type="match status" value="1"/>
</dbReference>
<comment type="caution">
    <text evidence="17">The sequence shown here is derived from an EMBL/GenBank/DDBJ whole genome shotgun (WGS) entry which is preliminary data.</text>
</comment>
<dbReference type="AlphaFoldDB" id="A0A6B1DW32"/>
<dbReference type="GO" id="GO:0072527">
    <property type="term" value="P:pyrimidine-containing compound metabolic process"/>
    <property type="evidence" value="ECO:0007669"/>
    <property type="project" value="UniProtKB-ARBA"/>
</dbReference>
<sequence length="129" mass="13303">MTTPEELMAAAKAAAANAYIPYSGFRVGAAVLDADGSITPGCNVENAAYGSTICAERTALVSAVAQGRKQPTAVAVYTEPGVSPCGSCRQVMVELGPTMQVYLGNAKGKLVETSIAELLPNAFTEFDPE</sequence>
<name>A0A6B1DW32_9CHLR</name>
<gene>
    <name evidence="17" type="primary">cdd</name>
    <name evidence="17" type="ORF">F4Y08_12815</name>
</gene>
<keyword evidence="8 14" id="KW-0862">Zinc</keyword>
<comment type="catalytic activity">
    <reaction evidence="10 15">
        <text>2'-deoxycytidine + H2O + H(+) = 2'-deoxyuridine + NH4(+)</text>
        <dbReference type="Rhea" id="RHEA:13433"/>
        <dbReference type="ChEBI" id="CHEBI:15377"/>
        <dbReference type="ChEBI" id="CHEBI:15378"/>
        <dbReference type="ChEBI" id="CHEBI:15698"/>
        <dbReference type="ChEBI" id="CHEBI:16450"/>
        <dbReference type="ChEBI" id="CHEBI:28938"/>
        <dbReference type="EC" id="3.5.4.5"/>
    </reaction>
</comment>
<feature type="domain" description="CMP/dCMP-type deaminase" evidence="16">
    <location>
        <begin position="2"/>
        <end position="126"/>
    </location>
</feature>
<evidence type="ECO:0000256" key="7">
    <source>
        <dbReference type="ARBA" id="ARBA00022801"/>
    </source>
</evidence>
<evidence type="ECO:0000256" key="2">
    <source>
        <dbReference type="ARBA" id="ARBA00003949"/>
    </source>
</evidence>
<keyword evidence="7 15" id="KW-0378">Hydrolase</keyword>
<evidence type="ECO:0000313" key="17">
    <source>
        <dbReference type="EMBL" id="MYD91197.1"/>
    </source>
</evidence>
<dbReference type="SUPFAM" id="SSF53927">
    <property type="entry name" value="Cytidine deaminase-like"/>
    <property type="match status" value="1"/>
</dbReference>
<dbReference type="GO" id="GO:0005829">
    <property type="term" value="C:cytosol"/>
    <property type="evidence" value="ECO:0007669"/>
    <property type="project" value="TreeGrafter"/>
</dbReference>
<evidence type="ECO:0000256" key="1">
    <source>
        <dbReference type="ARBA" id="ARBA00001947"/>
    </source>
</evidence>
<dbReference type="PANTHER" id="PTHR11644">
    <property type="entry name" value="CYTIDINE DEAMINASE"/>
    <property type="match status" value="1"/>
</dbReference>
<evidence type="ECO:0000256" key="3">
    <source>
        <dbReference type="ARBA" id="ARBA00006576"/>
    </source>
</evidence>
<evidence type="ECO:0000256" key="9">
    <source>
        <dbReference type="ARBA" id="ARBA00032005"/>
    </source>
</evidence>
<evidence type="ECO:0000256" key="5">
    <source>
        <dbReference type="ARBA" id="ARBA00018266"/>
    </source>
</evidence>
<dbReference type="InterPro" id="IPR016192">
    <property type="entry name" value="APOBEC/CMP_deaminase_Zn-bd"/>
</dbReference>
<comment type="cofactor">
    <cofactor evidence="1 14 15">
        <name>Zn(2+)</name>
        <dbReference type="ChEBI" id="CHEBI:29105"/>
    </cofactor>
</comment>
<dbReference type="Pfam" id="PF00383">
    <property type="entry name" value="dCMP_cyt_deam_1"/>
    <property type="match status" value="1"/>
</dbReference>
<comment type="catalytic activity">
    <reaction evidence="11 15">
        <text>cytidine + H2O + H(+) = uridine + NH4(+)</text>
        <dbReference type="Rhea" id="RHEA:16069"/>
        <dbReference type="ChEBI" id="CHEBI:15377"/>
        <dbReference type="ChEBI" id="CHEBI:15378"/>
        <dbReference type="ChEBI" id="CHEBI:16704"/>
        <dbReference type="ChEBI" id="CHEBI:17562"/>
        <dbReference type="ChEBI" id="CHEBI:28938"/>
        <dbReference type="EC" id="3.5.4.5"/>
    </reaction>
</comment>
<dbReference type="PROSITE" id="PS51747">
    <property type="entry name" value="CYT_DCMP_DEAMINASES_2"/>
    <property type="match status" value="1"/>
</dbReference>
<dbReference type="GO" id="GO:0008270">
    <property type="term" value="F:zinc ion binding"/>
    <property type="evidence" value="ECO:0007669"/>
    <property type="project" value="UniProtKB-UniRule"/>
</dbReference>
<evidence type="ECO:0000256" key="12">
    <source>
        <dbReference type="PIRSR" id="PIRSR606262-1"/>
    </source>
</evidence>
<keyword evidence="6 14" id="KW-0479">Metal-binding</keyword>
<dbReference type="GO" id="GO:0042802">
    <property type="term" value="F:identical protein binding"/>
    <property type="evidence" value="ECO:0007669"/>
    <property type="project" value="UniProtKB-ARBA"/>
</dbReference>
<feature type="binding site" evidence="13">
    <location>
        <begin position="43"/>
        <end position="49"/>
    </location>
    <ligand>
        <name>substrate</name>
    </ligand>
</feature>
<protein>
    <recommendedName>
        <fullName evidence="5 15">Cytidine deaminase</fullName>
        <ecNumber evidence="4 15">3.5.4.5</ecNumber>
    </recommendedName>
    <alternativeName>
        <fullName evidence="9 15">Cytidine aminohydrolase</fullName>
    </alternativeName>
</protein>
<dbReference type="CDD" id="cd01283">
    <property type="entry name" value="cytidine_deaminase"/>
    <property type="match status" value="1"/>
</dbReference>